<dbReference type="Gene3D" id="3.10.20.90">
    <property type="entry name" value="Phosphatidylinositol 3-kinase Catalytic Subunit, Chain A, domain 1"/>
    <property type="match status" value="1"/>
</dbReference>
<reference evidence="3" key="1">
    <citation type="submission" date="2022-04" db="EMBL/GenBank/DDBJ databases">
        <authorList>
            <person name="Xu L."/>
            <person name="Lv Z."/>
        </authorList>
    </citation>
    <scope>NUCLEOTIDE SEQUENCE</scope>
    <source>
        <strain evidence="3">LV_2022a</strain>
    </source>
</reference>
<feature type="compositionally biased region" description="Polar residues" evidence="1">
    <location>
        <begin position="708"/>
        <end position="731"/>
    </location>
</feature>
<protein>
    <recommendedName>
        <fullName evidence="2">Par3/HAL N-terminal domain-containing protein</fullName>
    </recommendedName>
</protein>
<feature type="compositionally biased region" description="Low complexity" evidence="1">
    <location>
        <begin position="657"/>
        <end position="671"/>
    </location>
</feature>
<feature type="non-terminal residue" evidence="3">
    <location>
        <position position="891"/>
    </location>
</feature>
<dbReference type="AlphaFoldDB" id="A0AAE1Z528"/>
<evidence type="ECO:0000313" key="4">
    <source>
        <dbReference type="Proteomes" id="UP001292079"/>
    </source>
</evidence>
<organism evidence="3 4">
    <name type="scientific">Schistosoma mekongi</name>
    <name type="common">Parasitic worm</name>
    <dbReference type="NCBI Taxonomy" id="38744"/>
    <lineage>
        <taxon>Eukaryota</taxon>
        <taxon>Metazoa</taxon>
        <taxon>Spiralia</taxon>
        <taxon>Lophotrochozoa</taxon>
        <taxon>Platyhelminthes</taxon>
        <taxon>Trematoda</taxon>
        <taxon>Digenea</taxon>
        <taxon>Strigeidida</taxon>
        <taxon>Schistosomatoidea</taxon>
        <taxon>Schistosomatidae</taxon>
        <taxon>Schistosoma</taxon>
    </lineage>
</organism>
<feature type="domain" description="Par3/HAL N-terminal" evidence="2">
    <location>
        <begin position="78"/>
        <end position="104"/>
    </location>
</feature>
<gene>
    <name evidence="3" type="ORF">MN116_008477</name>
</gene>
<keyword evidence="4" id="KW-1185">Reference proteome</keyword>
<name>A0AAE1Z528_SCHME</name>
<feature type="compositionally biased region" description="Polar residues" evidence="1">
    <location>
        <begin position="327"/>
        <end position="350"/>
    </location>
</feature>
<feature type="compositionally biased region" description="Polar residues" evidence="1">
    <location>
        <begin position="600"/>
        <end position="609"/>
    </location>
</feature>
<feature type="region of interest" description="Disordered" evidence="1">
    <location>
        <begin position="324"/>
        <end position="378"/>
    </location>
</feature>
<reference evidence="3" key="2">
    <citation type="journal article" date="2023" name="Infect Dis Poverty">
        <title>Chromosome-scale genome of the human blood fluke Schistosoma mekongi and its implications for public health.</title>
        <authorList>
            <person name="Zhou M."/>
            <person name="Xu L."/>
            <person name="Xu D."/>
            <person name="Chen W."/>
            <person name="Khan J."/>
            <person name="Hu Y."/>
            <person name="Huang H."/>
            <person name="Wei H."/>
            <person name="Zhang Y."/>
            <person name="Chusongsang P."/>
            <person name="Tanasarnprasert K."/>
            <person name="Hu X."/>
            <person name="Limpanont Y."/>
            <person name="Lv Z."/>
        </authorList>
    </citation>
    <scope>NUCLEOTIDE SEQUENCE</scope>
    <source>
        <strain evidence="3">LV_2022a</strain>
    </source>
</reference>
<feature type="region of interest" description="Disordered" evidence="1">
    <location>
        <begin position="563"/>
        <end position="756"/>
    </location>
</feature>
<feature type="compositionally biased region" description="Pro residues" evidence="1">
    <location>
        <begin position="360"/>
        <end position="370"/>
    </location>
</feature>
<feature type="compositionally biased region" description="Low complexity" evidence="1">
    <location>
        <begin position="448"/>
        <end position="466"/>
    </location>
</feature>
<evidence type="ECO:0000313" key="3">
    <source>
        <dbReference type="EMBL" id="KAK4467705.1"/>
    </source>
</evidence>
<feature type="region of interest" description="Disordered" evidence="1">
    <location>
        <begin position="25"/>
        <end position="51"/>
    </location>
</feature>
<evidence type="ECO:0000256" key="1">
    <source>
        <dbReference type="SAM" id="MobiDB-lite"/>
    </source>
</evidence>
<evidence type="ECO:0000259" key="2">
    <source>
        <dbReference type="Pfam" id="PF12053"/>
    </source>
</evidence>
<sequence length="891" mass="99380">MTKCCIDQSVVTLCSGGSQIKSVEEGQRLEQPNLEQQQQWKRSDQSNNDSHIQLDNGNILWNFNIDSDYELDSLRLARDGGILDWDDRVVDVLDDRELLIANFRRKLPTSLPNTSRNQNQLSYSNCNHQKSPQSDSVITTNDELFVRNQINLSTSVNNSSLAPFSSSLFNITSSSLLLTACSPSVTGRILCDTGVTYVQLPYPQRQQQTFQIIASSSSSSSSVSVTYSIPQRSQCYADHQHISSSLLSGKECLEESCDCFCLTESNINAKKTMYLIDNELKMNRTGQFQNIKPTGYNQYTSHPITTLIGGLEYELYSTKTPAAFRPPTNTSSVITTPTFSIKQTSVSTKSPLVHRSNRSAPPPPPPPPPPHLHHHQYSHGNSLLQMPISLPPLAQPCTIEFNRSLAQNPMHQTTTLTETGYYDYMNMPQMKLDDDHDVVHFRHVDINTTTTTNNNNNNNNNNSNNTPHTHIPTSILSLNDYLLSNSLLSTLNTTDINIITNVNNDDLLMDTSFLSTVPEEEDFSEITSSSRTTPKQSPCKQIYLMKHENKNFMKLNQHNNDIHDVGLYSSPESSSSPSTVLHKSQPIQIKEMESFSSSSGQTFSDGNVESQPSSSPSKSSKIHPPQPQEMSDTYCARPNRRQKRYRNSRGPAPPTPSVTSSSSSSSLPLSSCINQPTIPLPPPPPPRPTRNIGTPCTSDSDNDGDYKNSLQSKHNQKMSETSSSPVESGTSCEHKSDDSDKGNQMEQTHPTTTITSSLTTTSTTLIDDLDVIGKSQTHIVAILRIKPVGSIVNLLVRRHVHRCELHLHDCLTCCNMLHSFQLYSNEMNQLTRQYNSKYSTLTHSKYSSISSWNDLQVNTLNTRKCTSPPLSMMIHYDGLDNLESVHHPNYP</sequence>
<comment type="caution">
    <text evidence="3">The sequence shown here is derived from an EMBL/GenBank/DDBJ whole genome shotgun (WGS) entry which is preliminary data.</text>
</comment>
<dbReference type="InterPro" id="IPR021922">
    <property type="entry name" value="Par3/HAL_N"/>
</dbReference>
<feature type="compositionally biased region" description="Pro residues" evidence="1">
    <location>
        <begin position="678"/>
        <end position="688"/>
    </location>
</feature>
<proteinExistence type="predicted"/>
<accession>A0AAE1Z528</accession>
<feature type="compositionally biased region" description="Basic residues" evidence="1">
    <location>
        <begin position="638"/>
        <end position="647"/>
    </location>
</feature>
<feature type="compositionally biased region" description="Low complexity" evidence="1">
    <location>
        <begin position="569"/>
        <end position="578"/>
    </location>
</feature>
<feature type="region of interest" description="Disordered" evidence="1">
    <location>
        <begin position="448"/>
        <end position="467"/>
    </location>
</feature>
<feature type="compositionally biased region" description="Polar residues" evidence="1">
    <location>
        <begin position="33"/>
        <end position="51"/>
    </location>
</feature>
<dbReference type="Pfam" id="PF12053">
    <property type="entry name" value="Par3_HAL_N_term"/>
    <property type="match status" value="1"/>
</dbReference>
<dbReference type="Proteomes" id="UP001292079">
    <property type="component" value="Unassembled WGS sequence"/>
</dbReference>
<dbReference type="EMBL" id="JALJAT010000008">
    <property type="protein sequence ID" value="KAK4467705.1"/>
    <property type="molecule type" value="Genomic_DNA"/>
</dbReference>
<feature type="compositionally biased region" description="Basic and acidic residues" evidence="1">
    <location>
        <begin position="732"/>
        <end position="743"/>
    </location>
</feature>
<feature type="compositionally biased region" description="Low complexity" evidence="1">
    <location>
        <begin position="610"/>
        <end position="623"/>
    </location>
</feature>